<feature type="transmembrane region" description="Helical" evidence="1">
    <location>
        <begin position="12"/>
        <end position="36"/>
    </location>
</feature>
<reference evidence="3" key="1">
    <citation type="journal article" date="2020" name="Microorganisms">
        <title>Complete Genome of a Member of a New Bacterial Lineage in the Microgenomates Group Reveals an Unusual Nucleotide Composition Disparity Between Two Strands of DNA and Limited Metabolic Potential.</title>
        <authorList>
            <person name="Kadnikov V.V."/>
            <person name="Mardanov A.V."/>
            <person name="Beletsky A.V."/>
            <person name="Karnachuk O.V."/>
            <person name="Ravin N.V."/>
        </authorList>
    </citation>
    <scope>NUCLEOTIDE SEQUENCE [LARGE SCALE GENOMIC DNA]</scope>
</reference>
<dbReference type="InterPro" id="IPR012902">
    <property type="entry name" value="N_methyl_site"/>
</dbReference>
<accession>A0A857N8I9</accession>
<dbReference type="KEGG" id="caqa:MICH65_0678"/>
<sequence length="166" mass="17841">MMKRNGHKIKGFTLMELMVTVGILGMIIVTIMGMFFRSFRGGTKADTIMTLDQNAQMSLSILERFVRNAQSVSVGGGDCPATSDSLTVESWDGRSTVFSLDNGQLASNGAVISGEAVVISDLVFECVRSQGIPDQVTVRFNAVRTDAGGGAETEASYESVINLRNY</sequence>
<dbReference type="NCBIfam" id="TIGR02532">
    <property type="entry name" value="IV_pilin_GFxxxE"/>
    <property type="match status" value="1"/>
</dbReference>
<dbReference type="SUPFAM" id="SSF54523">
    <property type="entry name" value="Pili subunits"/>
    <property type="match status" value="1"/>
</dbReference>
<gene>
    <name evidence="2" type="ORF">MICH65_0678</name>
</gene>
<evidence type="ECO:0000313" key="2">
    <source>
        <dbReference type="EMBL" id="QHO63659.1"/>
    </source>
</evidence>
<keyword evidence="1" id="KW-0472">Membrane</keyword>
<dbReference type="Gene3D" id="3.30.700.10">
    <property type="entry name" value="Glycoprotein, Type 4 Pilin"/>
    <property type="match status" value="1"/>
</dbReference>
<evidence type="ECO:0000313" key="3">
    <source>
        <dbReference type="Proteomes" id="UP000463983"/>
    </source>
</evidence>
<keyword evidence="1" id="KW-0812">Transmembrane</keyword>
<dbReference type="RefSeq" id="WP_161932029.1">
    <property type="nucleotide sequence ID" value="NZ_CP047901.1"/>
</dbReference>
<keyword evidence="1" id="KW-1133">Transmembrane helix</keyword>
<name>A0A857N8I9_9BACT</name>
<dbReference type="EMBL" id="CP047901">
    <property type="protein sequence ID" value="QHO63659.1"/>
    <property type="molecule type" value="Genomic_DNA"/>
</dbReference>
<protein>
    <submittedName>
        <fullName evidence="2">Tfp pilus assembly protein PilW</fullName>
    </submittedName>
</protein>
<evidence type="ECO:0000256" key="1">
    <source>
        <dbReference type="SAM" id="Phobius"/>
    </source>
</evidence>
<dbReference type="Pfam" id="PF07963">
    <property type="entry name" value="N_methyl"/>
    <property type="match status" value="1"/>
</dbReference>
<keyword evidence="3" id="KW-1185">Reference proteome</keyword>
<dbReference type="AlphaFoldDB" id="A0A857N8I9"/>
<proteinExistence type="predicted"/>
<organism evidence="2 3">
    <name type="scientific">Candidatus Chazhemtobacterium aquaticus</name>
    <dbReference type="NCBI Taxonomy" id="2715735"/>
    <lineage>
        <taxon>Bacteria</taxon>
        <taxon>Candidatus Chazhemtobacteraceae</taxon>
        <taxon>Candidatus Chazhemtobacterium</taxon>
    </lineage>
</organism>
<dbReference type="InterPro" id="IPR045584">
    <property type="entry name" value="Pilin-like"/>
</dbReference>
<dbReference type="Proteomes" id="UP000463983">
    <property type="component" value="Chromosome"/>
</dbReference>